<evidence type="ECO:0000256" key="2">
    <source>
        <dbReference type="ARBA" id="ARBA00007931"/>
    </source>
</evidence>
<protein>
    <recommendedName>
        <fullName evidence="14">Zinc metalloprotease</fullName>
    </recommendedName>
</protein>
<evidence type="ECO:0000256" key="11">
    <source>
        <dbReference type="ARBA" id="ARBA00023049"/>
    </source>
</evidence>
<evidence type="ECO:0000313" key="21">
    <source>
        <dbReference type="Proteomes" id="UP000181951"/>
    </source>
</evidence>
<dbReference type="GO" id="GO:0005886">
    <property type="term" value="C:plasma membrane"/>
    <property type="evidence" value="ECO:0007669"/>
    <property type="project" value="UniProtKB-SubCell"/>
</dbReference>
<feature type="region of interest" description="Disordered" evidence="17">
    <location>
        <begin position="367"/>
        <end position="386"/>
    </location>
</feature>
<name>A0A1H8JZJ5_9ACTN</name>
<evidence type="ECO:0000256" key="12">
    <source>
        <dbReference type="ARBA" id="ARBA00023122"/>
    </source>
</evidence>
<feature type="domain" description="Peptidase M50" evidence="19">
    <location>
        <begin position="139"/>
        <end position="178"/>
    </location>
</feature>
<keyword evidence="3 14" id="KW-1003">Cell membrane</keyword>
<feature type="binding site" evidence="16">
    <location>
        <position position="67"/>
    </location>
    <ligand>
        <name>Zn(2+)</name>
        <dbReference type="ChEBI" id="CHEBI:29105"/>
        <note>catalytic</note>
    </ligand>
</feature>
<dbReference type="PANTHER" id="PTHR39188">
    <property type="entry name" value="MEMBRANE-ASSOCIATED ZINC METALLOPROTEASE M50B"/>
    <property type="match status" value="1"/>
</dbReference>
<feature type="transmembrane region" description="Helical" evidence="14">
    <location>
        <begin position="191"/>
        <end position="207"/>
    </location>
</feature>
<evidence type="ECO:0000259" key="18">
    <source>
        <dbReference type="Pfam" id="PF00571"/>
    </source>
</evidence>
<evidence type="ECO:0000256" key="7">
    <source>
        <dbReference type="ARBA" id="ARBA00022737"/>
    </source>
</evidence>
<feature type="active site" evidence="15">
    <location>
        <position position="68"/>
    </location>
</feature>
<comment type="cofactor">
    <cofactor evidence="14 16">
        <name>Zn(2+)</name>
        <dbReference type="ChEBI" id="CHEBI:29105"/>
    </cofactor>
    <text evidence="14 16">Binds 1 zinc ion per subunit.</text>
</comment>
<feature type="domain" description="Peptidase M50" evidence="19">
    <location>
        <begin position="57"/>
        <end position="126"/>
    </location>
</feature>
<proteinExistence type="inferred from homology"/>
<evidence type="ECO:0000259" key="19">
    <source>
        <dbReference type="Pfam" id="PF02163"/>
    </source>
</evidence>
<evidence type="ECO:0000256" key="15">
    <source>
        <dbReference type="PIRSR" id="PIRSR006404-1"/>
    </source>
</evidence>
<evidence type="ECO:0000256" key="16">
    <source>
        <dbReference type="PIRSR" id="PIRSR006404-2"/>
    </source>
</evidence>
<evidence type="ECO:0000313" key="20">
    <source>
        <dbReference type="EMBL" id="SEN86194.1"/>
    </source>
</evidence>
<dbReference type="OrthoDB" id="9781963at2"/>
<evidence type="ECO:0000256" key="8">
    <source>
        <dbReference type="ARBA" id="ARBA00022801"/>
    </source>
</evidence>
<comment type="similarity">
    <text evidence="2 14">Belongs to the peptidase M50B family.</text>
</comment>
<evidence type="ECO:0000256" key="6">
    <source>
        <dbReference type="ARBA" id="ARBA00022723"/>
    </source>
</evidence>
<feature type="transmembrane region" description="Helical" evidence="14">
    <location>
        <begin position="213"/>
        <end position="230"/>
    </location>
</feature>
<feature type="transmembrane region" description="Helical" evidence="14">
    <location>
        <begin position="47"/>
        <end position="67"/>
    </location>
</feature>
<dbReference type="PANTHER" id="PTHR39188:SF3">
    <property type="entry name" value="STAGE IV SPORULATION PROTEIN FB"/>
    <property type="match status" value="1"/>
</dbReference>
<dbReference type="EMBL" id="FODD01000011">
    <property type="protein sequence ID" value="SEN86194.1"/>
    <property type="molecule type" value="Genomic_DNA"/>
</dbReference>
<dbReference type="Pfam" id="PF02163">
    <property type="entry name" value="Peptidase_M50"/>
    <property type="match status" value="2"/>
</dbReference>
<evidence type="ECO:0000256" key="10">
    <source>
        <dbReference type="ARBA" id="ARBA00022989"/>
    </source>
</evidence>
<evidence type="ECO:0000256" key="14">
    <source>
        <dbReference type="PIRNR" id="PIRNR006404"/>
    </source>
</evidence>
<feature type="transmembrane region" description="Helical" evidence="14">
    <location>
        <begin position="21"/>
        <end position="41"/>
    </location>
</feature>
<dbReference type="AlphaFoldDB" id="A0A1H8JZJ5"/>
<evidence type="ECO:0000256" key="17">
    <source>
        <dbReference type="SAM" id="MobiDB-lite"/>
    </source>
</evidence>
<keyword evidence="13 14" id="KW-0472">Membrane</keyword>
<dbReference type="GO" id="GO:0006508">
    <property type="term" value="P:proteolysis"/>
    <property type="evidence" value="ECO:0007669"/>
    <property type="project" value="UniProtKB-KW"/>
</dbReference>
<gene>
    <name evidence="20" type="ORF">SAMN05216267_1011141</name>
</gene>
<comment type="subcellular location">
    <subcellularLocation>
        <location evidence="1 14">Cell membrane</location>
        <topology evidence="1 14">Multi-pass membrane protein</topology>
    </subcellularLocation>
</comment>
<dbReference type="InterPro" id="IPR008915">
    <property type="entry name" value="Peptidase_M50"/>
</dbReference>
<keyword evidence="8 14" id="KW-0378">Hydrolase</keyword>
<dbReference type="STRING" id="310780.SAMN05216267_1011141"/>
<sequence length="386" mass="40612">MTGSFRIGRIGGVPLRLHWSVPVLVIVIGYGLGRGTLPAWVPDRSGAVYAATAVIGSVLLAVSLLLHEAAHATAARRSGIDVEDVTLWALGGVTRMGRPRTAGVALWVAIVGPLASLVIGGAALGAGIGLHSAPSWALPAALLAWLGWANLLLGVFNLLPAVPLDGGRVLQAVIWLAVKDRDRSELAADRGGQIVGGLIVAAGWYLILRGDAGGLWIAVVGLFIAFTASMERRRVAITSALRGVKVADAMTAPVTTASDWLTVDRFIEGEAGRSGHAVVPLTDLNGSPTGIVQARSVAMVPVEQREDVRLRQVATPLAQCTVARPDDLLNDVVEGIRTQIGLRILVVDGHRLVGIVTPDDLTRVVQRRTTRARAADRPAAPPPRWR</sequence>
<dbReference type="Proteomes" id="UP000181951">
    <property type="component" value="Unassembled WGS sequence"/>
</dbReference>
<dbReference type="GO" id="GO:0008237">
    <property type="term" value="F:metallopeptidase activity"/>
    <property type="evidence" value="ECO:0007669"/>
    <property type="project" value="UniProtKB-UniRule"/>
</dbReference>
<keyword evidence="6 14" id="KW-0479">Metal-binding</keyword>
<keyword evidence="4 14" id="KW-0645">Protease</keyword>
<evidence type="ECO:0000256" key="9">
    <source>
        <dbReference type="ARBA" id="ARBA00022833"/>
    </source>
</evidence>
<dbReference type="InterPro" id="IPR000644">
    <property type="entry name" value="CBS_dom"/>
</dbReference>
<dbReference type="InterPro" id="IPR046342">
    <property type="entry name" value="CBS_dom_sf"/>
</dbReference>
<feature type="domain" description="CBS" evidence="18">
    <location>
        <begin position="320"/>
        <end position="365"/>
    </location>
</feature>
<organism evidence="20 21">
    <name type="scientific">Actinacidiphila rubida</name>
    <dbReference type="NCBI Taxonomy" id="310780"/>
    <lineage>
        <taxon>Bacteria</taxon>
        <taxon>Bacillati</taxon>
        <taxon>Actinomycetota</taxon>
        <taxon>Actinomycetes</taxon>
        <taxon>Kitasatosporales</taxon>
        <taxon>Streptomycetaceae</taxon>
        <taxon>Actinacidiphila</taxon>
    </lineage>
</organism>
<keyword evidence="9 14" id="KW-0862">Zinc</keyword>
<feature type="transmembrane region" description="Helical" evidence="14">
    <location>
        <begin position="104"/>
        <end position="130"/>
    </location>
</feature>
<keyword evidence="7" id="KW-0677">Repeat</keyword>
<evidence type="ECO:0000256" key="5">
    <source>
        <dbReference type="ARBA" id="ARBA00022692"/>
    </source>
</evidence>
<dbReference type="Pfam" id="PF00571">
    <property type="entry name" value="CBS"/>
    <property type="match status" value="1"/>
</dbReference>
<evidence type="ECO:0000256" key="3">
    <source>
        <dbReference type="ARBA" id="ARBA00022475"/>
    </source>
</evidence>
<dbReference type="Gene3D" id="3.10.580.10">
    <property type="entry name" value="CBS-domain"/>
    <property type="match status" value="1"/>
</dbReference>
<keyword evidence="10 14" id="KW-1133">Transmembrane helix</keyword>
<keyword evidence="11 14" id="KW-0482">Metalloprotease</keyword>
<feature type="binding site" evidence="16">
    <location>
        <position position="165"/>
    </location>
    <ligand>
        <name>Zn(2+)</name>
        <dbReference type="ChEBI" id="CHEBI:29105"/>
        <note>catalytic</note>
    </ligand>
</feature>
<dbReference type="GO" id="GO:0046872">
    <property type="term" value="F:metal ion binding"/>
    <property type="evidence" value="ECO:0007669"/>
    <property type="project" value="UniProtKB-UniRule"/>
</dbReference>
<accession>A0A1H8JZJ5</accession>
<reference evidence="20 21" key="1">
    <citation type="submission" date="2016-10" db="EMBL/GenBank/DDBJ databases">
        <authorList>
            <person name="de Groot N.N."/>
        </authorList>
    </citation>
    <scope>NUCLEOTIDE SEQUENCE [LARGE SCALE GENOMIC DNA]</scope>
    <source>
        <strain evidence="20 21">CGMCC 4.2026</strain>
    </source>
</reference>
<feature type="transmembrane region" description="Helical" evidence="14">
    <location>
        <begin position="136"/>
        <end position="159"/>
    </location>
</feature>
<evidence type="ECO:0000256" key="1">
    <source>
        <dbReference type="ARBA" id="ARBA00004651"/>
    </source>
</evidence>
<keyword evidence="21" id="KW-1185">Reference proteome</keyword>
<dbReference type="PIRSF" id="PIRSF006404">
    <property type="entry name" value="UCP006404_Pept_M50_CBS"/>
    <property type="match status" value="1"/>
</dbReference>
<dbReference type="SUPFAM" id="SSF54631">
    <property type="entry name" value="CBS-domain pair"/>
    <property type="match status" value="1"/>
</dbReference>
<evidence type="ECO:0000256" key="4">
    <source>
        <dbReference type="ARBA" id="ARBA00022670"/>
    </source>
</evidence>
<keyword evidence="12" id="KW-0129">CBS domain</keyword>
<feature type="binding site" evidence="16">
    <location>
        <position position="71"/>
    </location>
    <ligand>
        <name>Zn(2+)</name>
        <dbReference type="ChEBI" id="CHEBI:29105"/>
        <note>catalytic</note>
    </ligand>
</feature>
<dbReference type="InterPro" id="IPR016483">
    <property type="entry name" value="UCP006404_Pept_M50_CBS"/>
</dbReference>
<dbReference type="RefSeq" id="WP_069466171.1">
    <property type="nucleotide sequence ID" value="NZ_FODD01000011.1"/>
</dbReference>
<evidence type="ECO:0000256" key="13">
    <source>
        <dbReference type="ARBA" id="ARBA00023136"/>
    </source>
</evidence>
<keyword evidence="5 14" id="KW-0812">Transmembrane</keyword>